<evidence type="ECO:0000256" key="4">
    <source>
        <dbReference type="PROSITE-ProRule" id="PRU00335"/>
    </source>
</evidence>
<dbReference type="InterPro" id="IPR001647">
    <property type="entry name" value="HTH_TetR"/>
</dbReference>
<keyword evidence="2 4" id="KW-0238">DNA-binding</keyword>
<feature type="domain" description="HTH tetR-type" evidence="5">
    <location>
        <begin position="12"/>
        <end position="71"/>
    </location>
</feature>
<dbReference type="SUPFAM" id="SSF46689">
    <property type="entry name" value="Homeodomain-like"/>
    <property type="match status" value="1"/>
</dbReference>
<keyword evidence="1" id="KW-0805">Transcription regulation</keyword>
<evidence type="ECO:0000259" key="5">
    <source>
        <dbReference type="PROSITE" id="PS50977"/>
    </source>
</evidence>
<dbReference type="SUPFAM" id="SSF48498">
    <property type="entry name" value="Tetracyclin repressor-like, C-terminal domain"/>
    <property type="match status" value="1"/>
</dbReference>
<proteinExistence type="predicted"/>
<dbReference type="EMBL" id="CP088295">
    <property type="protein sequence ID" value="UUY01630.1"/>
    <property type="molecule type" value="Genomic_DNA"/>
</dbReference>
<dbReference type="PANTHER" id="PTHR30055:SF234">
    <property type="entry name" value="HTH-TYPE TRANSCRIPTIONAL REGULATOR BETI"/>
    <property type="match status" value="1"/>
</dbReference>
<evidence type="ECO:0000256" key="2">
    <source>
        <dbReference type="ARBA" id="ARBA00023125"/>
    </source>
</evidence>
<name>A0ABY5PAV7_9ACTN</name>
<evidence type="ECO:0000313" key="7">
    <source>
        <dbReference type="Proteomes" id="UP001058860"/>
    </source>
</evidence>
<keyword evidence="3" id="KW-0804">Transcription</keyword>
<dbReference type="Gene3D" id="1.10.357.10">
    <property type="entry name" value="Tetracycline Repressor, domain 2"/>
    <property type="match status" value="1"/>
</dbReference>
<organism evidence="6 7">
    <name type="scientific">Svornostia abyssi</name>
    <dbReference type="NCBI Taxonomy" id="2898438"/>
    <lineage>
        <taxon>Bacteria</taxon>
        <taxon>Bacillati</taxon>
        <taxon>Actinomycetota</taxon>
        <taxon>Thermoleophilia</taxon>
        <taxon>Solirubrobacterales</taxon>
        <taxon>Baekduiaceae</taxon>
        <taxon>Svornostia</taxon>
    </lineage>
</organism>
<dbReference type="Pfam" id="PF00440">
    <property type="entry name" value="TetR_N"/>
    <property type="match status" value="1"/>
</dbReference>
<dbReference type="Pfam" id="PF21597">
    <property type="entry name" value="TetR_C_43"/>
    <property type="match status" value="1"/>
</dbReference>
<sequence>MSATKPMRADALRNREKVLEAARAAFATEGQDAQMPDIAKRAGVGVGTVYRHFPTKEALVEALVRDHFSRIADIAEAVAAAEGEPWDRLVMLAEICGERCASDRGLAAAVAGSREMLGVIAGQESRLRAATTRLLDDGRAAGQVRADATVEDVSMLMCSLANIADMENSRPDFSWRRYLEVAFDGMRAR</sequence>
<reference evidence="7" key="1">
    <citation type="submission" date="2021-11" db="EMBL/GenBank/DDBJ databases">
        <title>Cultivation dependent microbiological survey of springs from the worlds oldest radium mine currently devoted to the extraction of radon-saturated water.</title>
        <authorList>
            <person name="Kapinusova G."/>
            <person name="Smrhova T."/>
            <person name="Strejcek M."/>
            <person name="Suman J."/>
            <person name="Jani K."/>
            <person name="Pajer P."/>
            <person name="Uhlik O."/>
        </authorList>
    </citation>
    <scope>NUCLEOTIDE SEQUENCE [LARGE SCALE GENOMIC DNA]</scope>
    <source>
        <strain evidence="7">J379</strain>
    </source>
</reference>
<dbReference type="InterPro" id="IPR049445">
    <property type="entry name" value="TetR_SbtR-like_C"/>
</dbReference>
<dbReference type="InterPro" id="IPR050109">
    <property type="entry name" value="HTH-type_TetR-like_transc_reg"/>
</dbReference>
<dbReference type="PANTHER" id="PTHR30055">
    <property type="entry name" value="HTH-TYPE TRANSCRIPTIONAL REGULATOR RUTR"/>
    <property type="match status" value="1"/>
</dbReference>
<keyword evidence="7" id="KW-1185">Reference proteome</keyword>
<evidence type="ECO:0000313" key="6">
    <source>
        <dbReference type="EMBL" id="UUY01630.1"/>
    </source>
</evidence>
<evidence type="ECO:0000256" key="1">
    <source>
        <dbReference type="ARBA" id="ARBA00023015"/>
    </source>
</evidence>
<feature type="DNA-binding region" description="H-T-H motif" evidence="4">
    <location>
        <begin position="34"/>
        <end position="53"/>
    </location>
</feature>
<evidence type="ECO:0000256" key="3">
    <source>
        <dbReference type="ARBA" id="ARBA00023163"/>
    </source>
</evidence>
<accession>A0ABY5PAV7</accession>
<dbReference type="InterPro" id="IPR036271">
    <property type="entry name" value="Tet_transcr_reg_TetR-rel_C_sf"/>
</dbReference>
<dbReference type="Proteomes" id="UP001058860">
    <property type="component" value="Chromosome"/>
</dbReference>
<dbReference type="RefSeq" id="WP_353862184.1">
    <property type="nucleotide sequence ID" value="NZ_CP088295.1"/>
</dbReference>
<dbReference type="PROSITE" id="PS50977">
    <property type="entry name" value="HTH_TETR_2"/>
    <property type="match status" value="1"/>
</dbReference>
<gene>
    <name evidence="6" type="ORF">LRS13_12905</name>
</gene>
<dbReference type="PRINTS" id="PR00455">
    <property type="entry name" value="HTHTETR"/>
</dbReference>
<dbReference type="InterPro" id="IPR009057">
    <property type="entry name" value="Homeodomain-like_sf"/>
</dbReference>
<protein>
    <submittedName>
        <fullName evidence="6">TetR/AcrR family transcriptional regulator</fullName>
    </submittedName>
</protein>